<evidence type="ECO:0000313" key="8">
    <source>
        <dbReference type="Proteomes" id="UP000509667"/>
    </source>
</evidence>
<dbReference type="GeneID" id="96090523"/>
<keyword evidence="6" id="KW-0812">Transmembrane</keyword>
<evidence type="ECO:0000256" key="5">
    <source>
        <dbReference type="SAM" id="MobiDB-lite"/>
    </source>
</evidence>
<dbReference type="GO" id="GO:0097589">
    <property type="term" value="C:archaeal-type flagellum"/>
    <property type="evidence" value="ECO:0007669"/>
    <property type="project" value="UniProtKB-SubCell"/>
</dbReference>
<dbReference type="InterPro" id="IPR002774">
    <property type="entry name" value="Flagellin_arc-type"/>
</dbReference>
<dbReference type="RefSeq" id="WP_179910914.1">
    <property type="nucleotide sequence ID" value="NZ_CP058910.1"/>
</dbReference>
<keyword evidence="6" id="KW-1133">Transmembrane helix</keyword>
<evidence type="ECO:0000256" key="2">
    <source>
        <dbReference type="ARBA" id="ARBA00010256"/>
    </source>
</evidence>
<accession>A0A7D5P8J1</accession>
<organism evidence="7 8">
    <name type="scientific">Halosimplex rubrum</name>
    <dbReference type="NCBI Taxonomy" id="869889"/>
    <lineage>
        <taxon>Archaea</taxon>
        <taxon>Methanobacteriati</taxon>
        <taxon>Methanobacteriota</taxon>
        <taxon>Stenosarchaea group</taxon>
        <taxon>Halobacteria</taxon>
        <taxon>Halobacteriales</taxon>
        <taxon>Haloarculaceae</taxon>
        <taxon>Halosimplex</taxon>
    </lineage>
</organism>
<evidence type="ECO:0000256" key="4">
    <source>
        <dbReference type="RuleBase" id="RU361282"/>
    </source>
</evidence>
<comment type="subcellular location">
    <subcellularLocation>
        <location evidence="1 4">Archaeal flagellum</location>
    </subcellularLocation>
</comment>
<comment type="function">
    <text evidence="4">Flagellin is the subunit protein which polymerizes to form the filaments of archaeal flagella.</text>
</comment>
<feature type="compositionally biased region" description="Polar residues" evidence="5">
    <location>
        <begin position="84"/>
        <end position="95"/>
    </location>
</feature>
<evidence type="ECO:0000256" key="1">
    <source>
        <dbReference type="ARBA" id="ARBA00004618"/>
    </source>
</evidence>
<dbReference type="GO" id="GO:0005198">
    <property type="term" value="F:structural molecule activity"/>
    <property type="evidence" value="ECO:0007669"/>
    <property type="project" value="InterPro"/>
</dbReference>
<dbReference type="PANTHER" id="PTHR35903">
    <property type="entry name" value="FLAGELLIN B1"/>
    <property type="match status" value="1"/>
</dbReference>
<dbReference type="Proteomes" id="UP000509667">
    <property type="component" value="Chromosome"/>
</dbReference>
<keyword evidence="3 4" id="KW-0974">Archaeal flagellum</keyword>
<dbReference type="InterPro" id="IPR013373">
    <property type="entry name" value="Flagellin/pilin_N_arc"/>
</dbReference>
<dbReference type="PANTHER" id="PTHR35903:SF1">
    <property type="entry name" value="FLAGELLIN B1"/>
    <property type="match status" value="1"/>
</dbReference>
<feature type="transmembrane region" description="Helical" evidence="6">
    <location>
        <begin position="12"/>
        <end position="34"/>
    </location>
</feature>
<reference evidence="7 8" key="1">
    <citation type="submission" date="2020-07" db="EMBL/GenBank/DDBJ databases">
        <title>Halosimplex pelagicum sp. nov. and Halosimplex rubrum sp. nov., isolated from salted brown alga Laminaria, and emended description of the genus Halosimplex.</title>
        <authorList>
            <person name="Cui H."/>
        </authorList>
    </citation>
    <scope>NUCLEOTIDE SEQUENCE [LARGE SCALE GENOMIC DNA]</scope>
    <source>
        <strain evidence="7 8">R27</strain>
    </source>
</reference>
<sequence length="358" mass="38206">MTSNVEGRGQVGVGTLIVFIAMVLVAAIAAGVLINTTGFLQSKSETTGQQSADQVSDRLSVLSATGTVGPGGVRLVPKEEPSTLDLNGSDVTTNGGSDYPDYFEKGYQINEGQTLFLYIPHNGASGRLVVDGTQSQSYNSDTNIKIRFSEATGEKIQVKDVTNGEVINTVSPPVRMWAQISDDSALYLKEDKFIDTGNSDGSNEVVIRDPDQDESYVGWTIEKPTANVTVPETTEHVGAAIRNASVTVRRSPGSNQIDLRNLTIHYISDTTSARLVYGDDQAASRNFSVTPLSDNGPVLDDTERVVLNVNITAIEGENIRGLRPGTTVDLLLVTQQGAKTRVALTVPETLSGEVSVTL</sequence>
<gene>
    <name evidence="7" type="ORF">HZS55_06575</name>
</gene>
<protein>
    <recommendedName>
        <fullName evidence="4">Flagellin</fullName>
    </recommendedName>
</protein>
<comment type="similarity">
    <text evidence="2 4">Belongs to the archaeal flagellin family.</text>
</comment>
<dbReference type="NCBIfam" id="TIGR02537">
    <property type="entry name" value="arch_flag_Nterm"/>
    <property type="match status" value="1"/>
</dbReference>
<dbReference type="Pfam" id="PF01917">
    <property type="entry name" value="Flagellin_arch-type"/>
    <property type="match status" value="2"/>
</dbReference>
<keyword evidence="6" id="KW-0472">Membrane</keyword>
<dbReference type="KEGG" id="hrr:HZS55_06575"/>
<proteinExistence type="inferred from homology"/>
<evidence type="ECO:0000256" key="3">
    <source>
        <dbReference type="ARBA" id="ARBA00022440"/>
    </source>
</evidence>
<dbReference type="EMBL" id="CP058910">
    <property type="protein sequence ID" value="QLH76980.1"/>
    <property type="molecule type" value="Genomic_DNA"/>
</dbReference>
<dbReference type="GO" id="GO:0097588">
    <property type="term" value="P:archaeal or bacterial-type flagellum-dependent cell motility"/>
    <property type="evidence" value="ECO:0007669"/>
    <property type="project" value="InterPro"/>
</dbReference>
<feature type="region of interest" description="Disordered" evidence="5">
    <location>
        <begin position="70"/>
        <end position="95"/>
    </location>
</feature>
<evidence type="ECO:0000256" key="6">
    <source>
        <dbReference type="SAM" id="Phobius"/>
    </source>
</evidence>
<name>A0A7D5P8J1_9EURY</name>
<dbReference type="OrthoDB" id="102632at2157"/>
<evidence type="ECO:0000313" key="7">
    <source>
        <dbReference type="EMBL" id="QLH76980.1"/>
    </source>
</evidence>
<keyword evidence="8" id="KW-1185">Reference proteome</keyword>
<dbReference type="AlphaFoldDB" id="A0A7D5P8J1"/>